<organism evidence="5 6">
    <name type="scientific">Carnobacterium iners</name>
    <dbReference type="NCBI Taxonomy" id="1073423"/>
    <lineage>
        <taxon>Bacteria</taxon>
        <taxon>Bacillati</taxon>
        <taxon>Bacillota</taxon>
        <taxon>Bacilli</taxon>
        <taxon>Lactobacillales</taxon>
        <taxon>Carnobacteriaceae</taxon>
        <taxon>Carnobacterium</taxon>
    </lineage>
</organism>
<keyword evidence="1" id="KW-0805">Transcription regulation</keyword>
<dbReference type="Proteomes" id="UP000193435">
    <property type="component" value="Unassembled WGS sequence"/>
</dbReference>
<dbReference type="InterPro" id="IPR001845">
    <property type="entry name" value="HTH_ArsR_DNA-bd_dom"/>
</dbReference>
<dbReference type="Pfam" id="PF01022">
    <property type="entry name" value="HTH_5"/>
    <property type="match status" value="1"/>
</dbReference>
<keyword evidence="2" id="KW-0238">DNA-binding</keyword>
<dbReference type="InterPro" id="IPR036388">
    <property type="entry name" value="WH-like_DNA-bd_sf"/>
</dbReference>
<dbReference type="PANTHER" id="PTHR43132:SF6">
    <property type="entry name" value="HTH-TYPE TRANSCRIPTIONAL REPRESSOR CZRA"/>
    <property type="match status" value="1"/>
</dbReference>
<sequence length="103" mass="11828">MSEQDSLLLDEKTIQQVSKLFKIISDPTRISILYLLENQELNVGTIAKVMNMEQSAVSHQLKVLKMARLVKAKRKGKAMLYSQMDNHVYSILEQGIIHINEEK</sequence>
<dbReference type="PROSITE" id="PS50987">
    <property type="entry name" value="HTH_ARSR_2"/>
    <property type="match status" value="1"/>
</dbReference>
<evidence type="ECO:0000256" key="1">
    <source>
        <dbReference type="ARBA" id="ARBA00023015"/>
    </source>
</evidence>
<dbReference type="OrthoDB" id="9794330at2"/>
<evidence type="ECO:0000259" key="4">
    <source>
        <dbReference type="PROSITE" id="PS50987"/>
    </source>
</evidence>
<gene>
    <name evidence="5" type="ORF">SAMN04488700_0293</name>
</gene>
<dbReference type="NCBIfam" id="NF033788">
    <property type="entry name" value="HTH_metalloreg"/>
    <property type="match status" value="1"/>
</dbReference>
<evidence type="ECO:0000256" key="2">
    <source>
        <dbReference type="ARBA" id="ARBA00023125"/>
    </source>
</evidence>
<dbReference type="STRING" id="1073423.SAMN04488700_0293"/>
<evidence type="ECO:0000313" key="6">
    <source>
        <dbReference type="Proteomes" id="UP000193435"/>
    </source>
</evidence>
<dbReference type="CDD" id="cd00090">
    <property type="entry name" value="HTH_ARSR"/>
    <property type="match status" value="1"/>
</dbReference>
<evidence type="ECO:0000256" key="3">
    <source>
        <dbReference type="ARBA" id="ARBA00023163"/>
    </source>
</evidence>
<accession>A0A1X7MQH3</accession>
<dbReference type="EMBL" id="FXBJ01000002">
    <property type="protein sequence ID" value="SMH26874.1"/>
    <property type="molecule type" value="Genomic_DNA"/>
</dbReference>
<dbReference type="SMART" id="SM00418">
    <property type="entry name" value="HTH_ARSR"/>
    <property type="match status" value="1"/>
</dbReference>
<protein>
    <submittedName>
        <fullName evidence="5">Transcriptional regulator, ArsR family</fullName>
    </submittedName>
</protein>
<dbReference type="AlphaFoldDB" id="A0A1X7MQH3"/>
<dbReference type="GO" id="GO:0003700">
    <property type="term" value="F:DNA-binding transcription factor activity"/>
    <property type="evidence" value="ECO:0007669"/>
    <property type="project" value="InterPro"/>
</dbReference>
<evidence type="ECO:0000313" key="5">
    <source>
        <dbReference type="EMBL" id="SMH26874.1"/>
    </source>
</evidence>
<proteinExistence type="predicted"/>
<dbReference type="SUPFAM" id="SSF46785">
    <property type="entry name" value="Winged helix' DNA-binding domain"/>
    <property type="match status" value="1"/>
</dbReference>
<keyword evidence="6" id="KW-1185">Reference proteome</keyword>
<keyword evidence="3" id="KW-0804">Transcription</keyword>
<dbReference type="InterPro" id="IPR011991">
    <property type="entry name" value="ArsR-like_HTH"/>
</dbReference>
<dbReference type="Gene3D" id="1.10.10.10">
    <property type="entry name" value="Winged helix-like DNA-binding domain superfamily/Winged helix DNA-binding domain"/>
    <property type="match status" value="1"/>
</dbReference>
<dbReference type="InterPro" id="IPR036390">
    <property type="entry name" value="WH_DNA-bd_sf"/>
</dbReference>
<dbReference type="RefSeq" id="WP_085558650.1">
    <property type="nucleotide sequence ID" value="NZ_FOAH01000014.1"/>
</dbReference>
<dbReference type="GO" id="GO:0003677">
    <property type="term" value="F:DNA binding"/>
    <property type="evidence" value="ECO:0007669"/>
    <property type="project" value="UniProtKB-KW"/>
</dbReference>
<name>A0A1X7MQH3_9LACT</name>
<feature type="domain" description="HTH arsR-type" evidence="4">
    <location>
        <begin position="9"/>
        <end position="103"/>
    </location>
</feature>
<dbReference type="InterPro" id="IPR051011">
    <property type="entry name" value="Metal_resp_trans_reg"/>
</dbReference>
<dbReference type="PANTHER" id="PTHR43132">
    <property type="entry name" value="ARSENICAL RESISTANCE OPERON REPRESSOR ARSR-RELATED"/>
    <property type="match status" value="1"/>
</dbReference>
<dbReference type="PRINTS" id="PR00778">
    <property type="entry name" value="HTHARSR"/>
</dbReference>
<reference evidence="5 6" key="1">
    <citation type="submission" date="2017-04" db="EMBL/GenBank/DDBJ databases">
        <authorList>
            <person name="Afonso C.L."/>
            <person name="Miller P.J."/>
            <person name="Scott M.A."/>
            <person name="Spackman E."/>
            <person name="Goraichik I."/>
            <person name="Dimitrov K.M."/>
            <person name="Suarez D.L."/>
            <person name="Swayne D.E."/>
        </authorList>
    </citation>
    <scope>NUCLEOTIDE SEQUENCE [LARGE SCALE GENOMIC DNA]</scope>
    <source>
        <strain evidence="5 6">LMG26642</strain>
    </source>
</reference>